<evidence type="ECO:0008006" key="4">
    <source>
        <dbReference type="Google" id="ProtNLM"/>
    </source>
</evidence>
<evidence type="ECO:0000256" key="1">
    <source>
        <dbReference type="SAM" id="Phobius"/>
    </source>
</evidence>
<keyword evidence="1" id="KW-1133">Transmembrane helix</keyword>
<dbReference type="GO" id="GO:0016020">
    <property type="term" value="C:membrane"/>
    <property type="evidence" value="ECO:0007669"/>
    <property type="project" value="InterPro"/>
</dbReference>
<dbReference type="InterPro" id="IPR004316">
    <property type="entry name" value="SWEET_rpt"/>
</dbReference>
<keyword evidence="1" id="KW-0472">Membrane</keyword>
<feature type="transmembrane region" description="Helical" evidence="1">
    <location>
        <begin position="16"/>
        <end position="36"/>
    </location>
</feature>
<feature type="transmembrane region" description="Helical" evidence="1">
    <location>
        <begin position="72"/>
        <end position="94"/>
    </location>
</feature>
<feature type="transmembrane region" description="Helical" evidence="1">
    <location>
        <begin position="48"/>
        <end position="66"/>
    </location>
</feature>
<proteinExistence type="predicted"/>
<organism evidence="2 3">
    <name type="scientific">Paraconexibacter algicola</name>
    <dbReference type="NCBI Taxonomy" id="2133960"/>
    <lineage>
        <taxon>Bacteria</taxon>
        <taxon>Bacillati</taxon>
        <taxon>Actinomycetota</taxon>
        <taxon>Thermoleophilia</taxon>
        <taxon>Solirubrobacterales</taxon>
        <taxon>Paraconexibacteraceae</taxon>
        <taxon>Paraconexibacter</taxon>
    </lineage>
</organism>
<sequence length="107" mass="11030">MERRSCTMPGMDPTDVLAVLAAAFGVGMGASPLLQARRVHERRSAQDVSLGFLAVLFCGGIAWLSYGVALGNAALIVANAVGLCGSGTAILVALRYRRPVTAAQARG</sequence>
<evidence type="ECO:0000313" key="3">
    <source>
        <dbReference type="Proteomes" id="UP000240739"/>
    </source>
</evidence>
<comment type="caution">
    <text evidence="2">The sequence shown here is derived from an EMBL/GenBank/DDBJ whole genome shotgun (WGS) entry which is preliminary data.</text>
</comment>
<accession>A0A2T4ULJ9</accession>
<keyword evidence="3" id="KW-1185">Reference proteome</keyword>
<dbReference type="Gene3D" id="1.20.1280.290">
    <property type="match status" value="1"/>
</dbReference>
<evidence type="ECO:0000313" key="2">
    <source>
        <dbReference type="EMBL" id="PTL60078.1"/>
    </source>
</evidence>
<name>A0A2T4ULJ9_9ACTN</name>
<dbReference type="AlphaFoldDB" id="A0A2T4ULJ9"/>
<dbReference type="Proteomes" id="UP000240739">
    <property type="component" value="Unassembled WGS sequence"/>
</dbReference>
<dbReference type="Pfam" id="PF03083">
    <property type="entry name" value="MtN3_slv"/>
    <property type="match status" value="1"/>
</dbReference>
<keyword evidence="1" id="KW-0812">Transmembrane</keyword>
<reference evidence="2 3" key="1">
    <citation type="submission" date="2018-03" db="EMBL/GenBank/DDBJ databases">
        <title>Aquarubrobacter algicola gen. nov., sp. nov., a novel actinobacterium isolated from shallow eutrophic lake during the end of cyanobacterial harmful algal blooms.</title>
        <authorList>
            <person name="Chun S.J."/>
        </authorList>
    </citation>
    <scope>NUCLEOTIDE SEQUENCE [LARGE SCALE GENOMIC DNA]</scope>
    <source>
        <strain evidence="2 3">Seoho-28</strain>
    </source>
</reference>
<dbReference type="EMBL" id="PYYB01000001">
    <property type="protein sequence ID" value="PTL60078.1"/>
    <property type="molecule type" value="Genomic_DNA"/>
</dbReference>
<gene>
    <name evidence="2" type="ORF">C7Y72_10695</name>
</gene>
<protein>
    <recommendedName>
        <fullName evidence="4">MtN3 and saliva related transmembrane protein</fullName>
    </recommendedName>
</protein>